<evidence type="ECO:0000256" key="1">
    <source>
        <dbReference type="ARBA" id="ARBA00008324"/>
    </source>
</evidence>
<dbReference type="OrthoDB" id="2831072at2759"/>
<keyword evidence="5" id="KW-1185">Reference proteome</keyword>
<protein>
    <recommendedName>
        <fullName evidence="3">Thioesterase domain-containing protein</fullName>
    </recommendedName>
</protein>
<comment type="similarity">
    <text evidence="1">Belongs to the thioesterase PaaI family.</text>
</comment>
<evidence type="ECO:0000256" key="2">
    <source>
        <dbReference type="ARBA" id="ARBA00022801"/>
    </source>
</evidence>
<dbReference type="InterPro" id="IPR029069">
    <property type="entry name" value="HotDog_dom_sf"/>
</dbReference>
<evidence type="ECO:0000313" key="5">
    <source>
        <dbReference type="Proteomes" id="UP000194127"/>
    </source>
</evidence>
<dbReference type="RefSeq" id="XP_024336338.1">
    <property type="nucleotide sequence ID" value="XM_024482985.1"/>
</dbReference>
<dbReference type="STRING" id="670580.A0A1X6MT21"/>
<gene>
    <name evidence="4" type="ORF">POSPLADRAFT_1080097</name>
</gene>
<dbReference type="CDD" id="cd03443">
    <property type="entry name" value="PaaI_thioesterase"/>
    <property type="match status" value="1"/>
</dbReference>
<feature type="non-terminal residue" evidence="4">
    <location>
        <position position="141"/>
    </location>
</feature>
<dbReference type="InterPro" id="IPR039298">
    <property type="entry name" value="ACOT13"/>
</dbReference>
<feature type="non-terminal residue" evidence="4">
    <location>
        <position position="1"/>
    </location>
</feature>
<dbReference type="GO" id="GO:0047617">
    <property type="term" value="F:fatty acyl-CoA hydrolase activity"/>
    <property type="evidence" value="ECO:0007669"/>
    <property type="project" value="InterPro"/>
</dbReference>
<accession>A0A1X6MT21</accession>
<dbReference type="GeneID" id="36327934"/>
<feature type="domain" description="Thioesterase" evidence="3">
    <location>
        <begin position="44"/>
        <end position="121"/>
    </location>
</feature>
<dbReference type="InterPro" id="IPR006683">
    <property type="entry name" value="Thioestr_dom"/>
</dbReference>
<dbReference type="Pfam" id="PF03061">
    <property type="entry name" value="4HBT"/>
    <property type="match status" value="1"/>
</dbReference>
<evidence type="ECO:0000313" key="4">
    <source>
        <dbReference type="EMBL" id="OSX59544.1"/>
    </source>
</evidence>
<dbReference type="Gene3D" id="3.10.129.10">
    <property type="entry name" value="Hotdog Thioesterase"/>
    <property type="match status" value="1"/>
</dbReference>
<dbReference type="SUPFAM" id="SSF54637">
    <property type="entry name" value="Thioesterase/thiol ester dehydrase-isomerase"/>
    <property type="match status" value="1"/>
</dbReference>
<dbReference type="PANTHER" id="PTHR21660">
    <property type="entry name" value="THIOESTERASE SUPERFAMILY MEMBER-RELATED"/>
    <property type="match status" value="1"/>
</dbReference>
<name>A0A1X6MT21_9APHY</name>
<sequence length="141" mass="15442">FLDNIMMQLKAKELRVYDREEDGKKHARIVFELVVQKGMTNPLNSIHGGCAAYLVDVCSSVALSLLSIATNGPVELVSQSLNMVYHAGAPVGDTLEIVNVTTHRSSRSVSARTEIWNVTNRRLVASGTHIKMRPGAPKTKL</sequence>
<dbReference type="Proteomes" id="UP000194127">
    <property type="component" value="Unassembled WGS sequence"/>
</dbReference>
<reference evidence="4 5" key="1">
    <citation type="submission" date="2017-04" db="EMBL/GenBank/DDBJ databases">
        <title>Genome Sequence of the Model Brown-Rot Fungus Postia placenta SB12.</title>
        <authorList>
            <consortium name="DOE Joint Genome Institute"/>
            <person name="Gaskell J."/>
            <person name="Kersten P."/>
            <person name="Larrondo L.F."/>
            <person name="Canessa P."/>
            <person name="Martinez D."/>
            <person name="Hibbett D."/>
            <person name="Schmoll M."/>
            <person name="Kubicek C.P."/>
            <person name="Martinez A.T."/>
            <person name="Yadav J."/>
            <person name="Master E."/>
            <person name="Magnuson J.K."/>
            <person name="James T."/>
            <person name="Yaver D."/>
            <person name="Berka R."/>
            <person name="Labutti K."/>
            <person name="Lipzen A."/>
            <person name="Aerts A."/>
            <person name="Barry K."/>
            <person name="Henrissat B."/>
            <person name="Blanchette R."/>
            <person name="Grigoriev I."/>
            <person name="Cullen D."/>
        </authorList>
    </citation>
    <scope>NUCLEOTIDE SEQUENCE [LARGE SCALE GENOMIC DNA]</scope>
    <source>
        <strain evidence="4 5">MAD-698-R-SB12</strain>
    </source>
</reference>
<keyword evidence="2" id="KW-0378">Hydrolase</keyword>
<organism evidence="4 5">
    <name type="scientific">Postia placenta MAD-698-R-SB12</name>
    <dbReference type="NCBI Taxonomy" id="670580"/>
    <lineage>
        <taxon>Eukaryota</taxon>
        <taxon>Fungi</taxon>
        <taxon>Dikarya</taxon>
        <taxon>Basidiomycota</taxon>
        <taxon>Agaricomycotina</taxon>
        <taxon>Agaricomycetes</taxon>
        <taxon>Polyporales</taxon>
        <taxon>Adustoporiaceae</taxon>
        <taxon>Rhodonia</taxon>
    </lineage>
</organism>
<dbReference type="AlphaFoldDB" id="A0A1X6MT21"/>
<proteinExistence type="inferred from homology"/>
<dbReference type="PANTHER" id="PTHR21660:SF1">
    <property type="entry name" value="ACYL-COENZYME A THIOESTERASE 13"/>
    <property type="match status" value="1"/>
</dbReference>
<dbReference type="EMBL" id="KZ110602">
    <property type="protein sequence ID" value="OSX59544.1"/>
    <property type="molecule type" value="Genomic_DNA"/>
</dbReference>
<evidence type="ECO:0000259" key="3">
    <source>
        <dbReference type="Pfam" id="PF03061"/>
    </source>
</evidence>